<dbReference type="CDD" id="cd09019">
    <property type="entry name" value="galactose_mutarotase_like"/>
    <property type="match status" value="1"/>
</dbReference>
<dbReference type="InterPro" id="IPR015443">
    <property type="entry name" value="Aldose_1-epimerase"/>
</dbReference>
<dbReference type="Gene3D" id="2.70.98.10">
    <property type="match status" value="1"/>
</dbReference>
<dbReference type="Proteomes" id="UP000193006">
    <property type="component" value="Chromosome"/>
</dbReference>
<dbReference type="GO" id="GO:0033499">
    <property type="term" value="P:galactose catabolic process via UDP-galactose, Leloir pathway"/>
    <property type="evidence" value="ECO:0007669"/>
    <property type="project" value="TreeGrafter"/>
</dbReference>
<evidence type="ECO:0000256" key="1">
    <source>
        <dbReference type="ARBA" id="ARBA00001614"/>
    </source>
</evidence>
<dbReference type="NCBIfam" id="NF008277">
    <property type="entry name" value="PRK11055.1"/>
    <property type="match status" value="1"/>
</dbReference>
<comment type="catalytic activity">
    <reaction evidence="1 8">
        <text>alpha-D-glucose = beta-D-glucose</text>
        <dbReference type="Rhea" id="RHEA:10264"/>
        <dbReference type="ChEBI" id="CHEBI:15903"/>
        <dbReference type="ChEBI" id="CHEBI:17925"/>
        <dbReference type="EC" id="5.1.3.3"/>
    </reaction>
</comment>
<evidence type="ECO:0000313" key="12">
    <source>
        <dbReference type="EMBL" id="ARK30868.1"/>
    </source>
</evidence>
<evidence type="ECO:0000256" key="6">
    <source>
        <dbReference type="ARBA" id="ARBA00023235"/>
    </source>
</evidence>
<evidence type="ECO:0000256" key="11">
    <source>
        <dbReference type="PIRSR" id="PIRSR005096-3"/>
    </source>
</evidence>
<evidence type="ECO:0000256" key="2">
    <source>
        <dbReference type="ARBA" id="ARBA00005028"/>
    </source>
</evidence>
<sequence length="347" mass="38840">MKITQEKFGELHGNTITSYTMKGENGLEVSCINYGCIITKIITPDQNGVLENIVLGFDTIEDYENHSPYFGTVVGRVAGRIKGGHFELEGRSFDLEKNEGDNHLHGGGDGFSHQIWSSTPFETEHEVGVEFSYRSIDGEGGYPGNLDVKVKYTLTNTNELTISYFAESDQTTLVNLTNHTYFNLSGNLKRNILNHHLTLKSEEFLELGEDLLPTGEVLSVENTPFDFRDGRLIESGIGSSHEQIQLVGNGYDHPFLLKGDKQKEIELKDEISGRILTVKTDNECVVLYSSNQMATDFEIRGVPAQKYLGLCLETQEPPDSIHHPHFTSCILPKGEGYRRTTSYMFLS</sequence>
<evidence type="ECO:0000256" key="9">
    <source>
        <dbReference type="PIRSR" id="PIRSR005096-1"/>
    </source>
</evidence>
<dbReference type="PIRSF" id="PIRSF005096">
    <property type="entry name" value="GALM"/>
    <property type="match status" value="1"/>
</dbReference>
<evidence type="ECO:0000256" key="10">
    <source>
        <dbReference type="PIRSR" id="PIRSR005096-2"/>
    </source>
</evidence>
<dbReference type="EC" id="5.1.3.3" evidence="4 8"/>
<dbReference type="GO" id="GO:0030246">
    <property type="term" value="F:carbohydrate binding"/>
    <property type="evidence" value="ECO:0007669"/>
    <property type="project" value="InterPro"/>
</dbReference>
<dbReference type="AlphaFoldDB" id="A0A1X9MBU4"/>
<accession>A0A1X9MBU4</accession>
<evidence type="ECO:0000256" key="8">
    <source>
        <dbReference type="PIRNR" id="PIRNR005096"/>
    </source>
</evidence>
<dbReference type="PANTHER" id="PTHR10091:SF0">
    <property type="entry name" value="GALACTOSE MUTAROTASE"/>
    <property type="match status" value="1"/>
</dbReference>
<feature type="active site" description="Proton donor" evidence="9">
    <location>
        <position position="179"/>
    </location>
</feature>
<dbReference type="EMBL" id="CP020814">
    <property type="protein sequence ID" value="ARK30868.1"/>
    <property type="molecule type" value="Genomic_DNA"/>
</dbReference>
<name>A0A1X9MBU4_9BACI</name>
<comment type="pathway">
    <text evidence="2 8">Carbohydrate metabolism; hexose metabolism.</text>
</comment>
<dbReference type="InterPro" id="IPR018052">
    <property type="entry name" value="Ald1_epimerase_CS"/>
</dbReference>
<proteinExistence type="inferred from homology"/>
<comment type="similarity">
    <text evidence="3 8">Belongs to the aldose epimerase family.</text>
</comment>
<reference evidence="12 13" key="1">
    <citation type="submission" date="2017-04" db="EMBL/GenBank/DDBJ databases">
        <title>Bacillus krulwichiae AM31D Genome sequencing and assembly.</title>
        <authorList>
            <person name="Krulwich T.A."/>
            <person name="Anastor L."/>
            <person name="Ehrlich R."/>
            <person name="Ehrlich G.D."/>
            <person name="Janto B."/>
        </authorList>
    </citation>
    <scope>NUCLEOTIDE SEQUENCE [LARGE SCALE GENOMIC DNA]</scope>
    <source>
        <strain evidence="12 13">AM31D</strain>
    </source>
</reference>
<dbReference type="RefSeq" id="WP_066149868.1">
    <property type="nucleotide sequence ID" value="NZ_CP020814.1"/>
</dbReference>
<dbReference type="SUPFAM" id="SSF74650">
    <property type="entry name" value="Galactose mutarotase-like"/>
    <property type="match status" value="1"/>
</dbReference>
<dbReference type="PROSITE" id="PS00545">
    <property type="entry name" value="ALDOSE_1_EPIMERASE"/>
    <property type="match status" value="1"/>
</dbReference>
<feature type="active site" description="Proton acceptor" evidence="9">
    <location>
        <position position="313"/>
    </location>
</feature>
<dbReference type="InterPro" id="IPR014718">
    <property type="entry name" value="GH-type_carb-bd"/>
</dbReference>
<dbReference type="UniPathway" id="UPA00242"/>
<evidence type="ECO:0000256" key="3">
    <source>
        <dbReference type="ARBA" id="ARBA00006206"/>
    </source>
</evidence>
<evidence type="ECO:0000256" key="7">
    <source>
        <dbReference type="ARBA" id="ARBA00023277"/>
    </source>
</evidence>
<gene>
    <name evidence="12" type="primary">mro</name>
    <name evidence="12" type="ORF">BkAM31D_14035</name>
</gene>
<dbReference type="KEGG" id="bkw:BkAM31D_14035"/>
<feature type="binding site" evidence="10">
    <location>
        <position position="252"/>
    </location>
    <ligand>
        <name>beta-D-galactose</name>
        <dbReference type="ChEBI" id="CHEBI:27667"/>
    </ligand>
</feature>
<keyword evidence="7 8" id="KW-0119">Carbohydrate metabolism</keyword>
<organism evidence="12 13">
    <name type="scientific">Halalkalibacter krulwichiae</name>
    <dbReference type="NCBI Taxonomy" id="199441"/>
    <lineage>
        <taxon>Bacteria</taxon>
        <taxon>Bacillati</taxon>
        <taxon>Bacillota</taxon>
        <taxon>Bacilli</taxon>
        <taxon>Bacillales</taxon>
        <taxon>Bacillaceae</taxon>
        <taxon>Halalkalibacter</taxon>
    </lineage>
</organism>
<keyword evidence="6 8" id="KW-0413">Isomerase</keyword>
<dbReference type="STRING" id="199441.BkAM31D_14035"/>
<evidence type="ECO:0000256" key="4">
    <source>
        <dbReference type="ARBA" id="ARBA00013185"/>
    </source>
</evidence>
<dbReference type="InterPro" id="IPR008183">
    <property type="entry name" value="Aldose_1/G6P_1-epimerase"/>
</dbReference>
<evidence type="ECO:0000313" key="13">
    <source>
        <dbReference type="Proteomes" id="UP000193006"/>
    </source>
</evidence>
<dbReference type="GO" id="GO:0004034">
    <property type="term" value="F:aldose 1-epimerase activity"/>
    <property type="evidence" value="ECO:0007669"/>
    <property type="project" value="UniProtKB-EC"/>
</dbReference>
<dbReference type="InterPro" id="IPR047215">
    <property type="entry name" value="Galactose_mutarotase-like"/>
</dbReference>
<feature type="binding site" evidence="11">
    <location>
        <begin position="179"/>
        <end position="181"/>
    </location>
    <ligand>
        <name>beta-D-galactose</name>
        <dbReference type="ChEBI" id="CHEBI:27667"/>
    </ligand>
</feature>
<dbReference type="GO" id="GO:0005737">
    <property type="term" value="C:cytoplasm"/>
    <property type="evidence" value="ECO:0007669"/>
    <property type="project" value="TreeGrafter"/>
</dbReference>
<dbReference type="PANTHER" id="PTHR10091">
    <property type="entry name" value="ALDOSE-1-EPIMERASE"/>
    <property type="match status" value="1"/>
</dbReference>
<protein>
    <recommendedName>
        <fullName evidence="5 8">Aldose 1-epimerase</fullName>
        <ecNumber evidence="4 8">5.1.3.3</ecNumber>
    </recommendedName>
</protein>
<evidence type="ECO:0000256" key="5">
    <source>
        <dbReference type="ARBA" id="ARBA00014165"/>
    </source>
</evidence>
<dbReference type="InterPro" id="IPR011013">
    <property type="entry name" value="Gal_mutarotase_sf_dom"/>
</dbReference>
<dbReference type="GO" id="GO:0006006">
    <property type="term" value="P:glucose metabolic process"/>
    <property type="evidence" value="ECO:0007669"/>
    <property type="project" value="TreeGrafter"/>
</dbReference>
<keyword evidence="13" id="KW-1185">Reference proteome</keyword>
<dbReference type="Pfam" id="PF01263">
    <property type="entry name" value="Aldose_epim"/>
    <property type="match status" value="1"/>
</dbReference>